<dbReference type="SUPFAM" id="SSF46785">
    <property type="entry name" value="Winged helix' DNA-binding domain"/>
    <property type="match status" value="1"/>
</dbReference>
<dbReference type="PANTHER" id="PTHR43537:SF44">
    <property type="entry name" value="GNTR FAMILY REGULATORY PROTEIN"/>
    <property type="match status" value="1"/>
</dbReference>
<evidence type="ECO:0000256" key="2">
    <source>
        <dbReference type="ARBA" id="ARBA00023125"/>
    </source>
</evidence>
<evidence type="ECO:0000256" key="3">
    <source>
        <dbReference type="ARBA" id="ARBA00023163"/>
    </source>
</evidence>
<feature type="domain" description="HTH gntR-type" evidence="4">
    <location>
        <begin position="15"/>
        <end position="86"/>
    </location>
</feature>
<dbReference type="Proteomes" id="UP000237968">
    <property type="component" value="Unassembled WGS sequence"/>
</dbReference>
<dbReference type="AlphaFoldDB" id="A0A2S9XDW2"/>
<keyword evidence="3" id="KW-0804">Transcription</keyword>
<comment type="caution">
    <text evidence="5">The sequence shown here is derived from an EMBL/GenBank/DDBJ whole genome shotgun (WGS) entry which is preliminary data.</text>
</comment>
<evidence type="ECO:0000256" key="1">
    <source>
        <dbReference type="ARBA" id="ARBA00023015"/>
    </source>
</evidence>
<gene>
    <name evidence="5" type="primary">lutR</name>
    <name evidence="5" type="ORF">ENSA5_60250</name>
</gene>
<keyword evidence="1" id="KW-0805">Transcription regulation</keyword>
<sequence>MSDAFSAVLSETARLPLSLAIARKLQRAIVSGALEDGTPLPSEKELCERLSVGRSTVREALRILQAQGLVTGGDRVSTRGPRVHRGGALPTAASALSTAVLVAGLSCDDLAELRLVIEKEAVRRAAELRDPDALGRARAALDLMLDRRTDAEAFLQADVAFHTALVEASGNRAYGLVMTVVREAMATHLRDALKVATLLDETLQGLGREHAGLLEAIAAGDADRAEALVGAHISAFYWGGGSR</sequence>
<dbReference type="InterPro" id="IPR000524">
    <property type="entry name" value="Tscrpt_reg_HTH_GntR"/>
</dbReference>
<dbReference type="GO" id="GO:0003677">
    <property type="term" value="F:DNA binding"/>
    <property type="evidence" value="ECO:0007669"/>
    <property type="project" value="UniProtKB-KW"/>
</dbReference>
<evidence type="ECO:0000313" key="5">
    <source>
        <dbReference type="EMBL" id="PRP90950.1"/>
    </source>
</evidence>
<dbReference type="SMART" id="SM00345">
    <property type="entry name" value="HTH_GNTR"/>
    <property type="match status" value="1"/>
</dbReference>
<dbReference type="EMBL" id="PVNK01000263">
    <property type="protein sequence ID" value="PRP90950.1"/>
    <property type="molecule type" value="Genomic_DNA"/>
</dbReference>
<dbReference type="Gene3D" id="1.20.120.530">
    <property type="entry name" value="GntR ligand-binding domain-like"/>
    <property type="match status" value="1"/>
</dbReference>
<dbReference type="CDD" id="cd07377">
    <property type="entry name" value="WHTH_GntR"/>
    <property type="match status" value="1"/>
</dbReference>
<organism evidence="5 6">
    <name type="scientific">Enhygromyxa salina</name>
    <dbReference type="NCBI Taxonomy" id="215803"/>
    <lineage>
        <taxon>Bacteria</taxon>
        <taxon>Pseudomonadati</taxon>
        <taxon>Myxococcota</taxon>
        <taxon>Polyangia</taxon>
        <taxon>Nannocystales</taxon>
        <taxon>Nannocystaceae</taxon>
        <taxon>Enhygromyxa</taxon>
    </lineage>
</organism>
<dbReference type="Pfam" id="PF07729">
    <property type="entry name" value="FCD"/>
    <property type="match status" value="1"/>
</dbReference>
<dbReference type="PRINTS" id="PR00035">
    <property type="entry name" value="HTHGNTR"/>
</dbReference>
<dbReference type="InterPro" id="IPR036388">
    <property type="entry name" value="WH-like_DNA-bd_sf"/>
</dbReference>
<dbReference type="OrthoDB" id="5343675at2"/>
<dbReference type="Gene3D" id="1.10.10.10">
    <property type="entry name" value="Winged helix-like DNA-binding domain superfamily/Winged helix DNA-binding domain"/>
    <property type="match status" value="1"/>
</dbReference>
<dbReference type="InterPro" id="IPR008920">
    <property type="entry name" value="TF_FadR/GntR_C"/>
</dbReference>
<proteinExistence type="predicted"/>
<dbReference type="PANTHER" id="PTHR43537">
    <property type="entry name" value="TRANSCRIPTIONAL REGULATOR, GNTR FAMILY"/>
    <property type="match status" value="1"/>
</dbReference>
<dbReference type="SUPFAM" id="SSF48008">
    <property type="entry name" value="GntR ligand-binding domain-like"/>
    <property type="match status" value="1"/>
</dbReference>
<reference evidence="5 6" key="1">
    <citation type="submission" date="2018-03" db="EMBL/GenBank/DDBJ databases">
        <title>Draft Genome Sequences of the Obligatory Marine Myxobacteria Enhygromyxa salina SWB005.</title>
        <authorList>
            <person name="Poehlein A."/>
            <person name="Moghaddam J.A."/>
            <person name="Harms H."/>
            <person name="Alanjari M."/>
            <person name="Koenig G.M."/>
            <person name="Daniel R."/>
            <person name="Schaeberle T.F."/>
        </authorList>
    </citation>
    <scope>NUCLEOTIDE SEQUENCE [LARGE SCALE GENOMIC DNA]</scope>
    <source>
        <strain evidence="5 6">SWB005</strain>
    </source>
</reference>
<dbReference type="GO" id="GO:0003700">
    <property type="term" value="F:DNA-binding transcription factor activity"/>
    <property type="evidence" value="ECO:0007669"/>
    <property type="project" value="InterPro"/>
</dbReference>
<keyword evidence="6" id="KW-1185">Reference proteome</keyword>
<dbReference type="InterPro" id="IPR011711">
    <property type="entry name" value="GntR_C"/>
</dbReference>
<dbReference type="InterPro" id="IPR036390">
    <property type="entry name" value="WH_DNA-bd_sf"/>
</dbReference>
<keyword evidence="2" id="KW-0238">DNA-binding</keyword>
<dbReference type="RefSeq" id="WP_106395208.1">
    <property type="nucleotide sequence ID" value="NZ_PVNK01000263.1"/>
</dbReference>
<dbReference type="PROSITE" id="PS50949">
    <property type="entry name" value="HTH_GNTR"/>
    <property type="match status" value="1"/>
</dbReference>
<evidence type="ECO:0000313" key="6">
    <source>
        <dbReference type="Proteomes" id="UP000237968"/>
    </source>
</evidence>
<evidence type="ECO:0000259" key="4">
    <source>
        <dbReference type="PROSITE" id="PS50949"/>
    </source>
</evidence>
<dbReference type="Pfam" id="PF00392">
    <property type="entry name" value="GntR"/>
    <property type="match status" value="1"/>
</dbReference>
<name>A0A2S9XDW2_9BACT</name>
<accession>A0A2S9XDW2</accession>
<dbReference type="SMART" id="SM00895">
    <property type="entry name" value="FCD"/>
    <property type="match status" value="1"/>
</dbReference>
<protein>
    <submittedName>
        <fullName evidence="5">HTH-type transcriptional regulator LutR</fullName>
    </submittedName>
</protein>